<accession>A0AAP5ICM8</accession>
<evidence type="ECO:0000313" key="2">
    <source>
        <dbReference type="Proteomes" id="UP000667802"/>
    </source>
</evidence>
<dbReference type="Proteomes" id="UP000667802">
    <property type="component" value="Unassembled WGS sequence"/>
</dbReference>
<reference evidence="2" key="1">
    <citation type="journal article" date="2021" name="Science">
        <title>Hunting the eagle killer: A cyanobacterial neurotoxin causes vacuolar myelinopathy.</title>
        <authorList>
            <person name="Breinlinger S."/>
            <person name="Phillips T.J."/>
            <person name="Haram B.N."/>
            <person name="Mares J."/>
            <person name="Martinez Yerena J.A."/>
            <person name="Hrouzek P."/>
            <person name="Sobotka R."/>
            <person name="Henderson W.M."/>
            <person name="Schmieder P."/>
            <person name="Williams S.M."/>
            <person name="Lauderdale J.D."/>
            <person name="Wilde H.D."/>
            <person name="Gerrin W."/>
            <person name="Kust A."/>
            <person name="Washington J.W."/>
            <person name="Wagner C."/>
            <person name="Geier B."/>
            <person name="Liebeke M."/>
            <person name="Enke H."/>
            <person name="Niedermeyer T.H.J."/>
            <person name="Wilde S.B."/>
        </authorList>
    </citation>
    <scope>NUCLEOTIDE SEQUENCE [LARGE SCALE GENOMIC DNA]</scope>
    <source>
        <strain evidence="2">Thurmond2011</strain>
    </source>
</reference>
<name>A0AAP5ICM8_9CYAN</name>
<gene>
    <name evidence="1" type="ORF">G7B40_031645</name>
</gene>
<dbReference type="SUPFAM" id="SSF56059">
    <property type="entry name" value="Glutathione synthetase ATP-binding domain-like"/>
    <property type="match status" value="1"/>
</dbReference>
<dbReference type="EMBL" id="JAALHA020000022">
    <property type="protein sequence ID" value="MDR9899081.1"/>
    <property type="molecule type" value="Genomic_DNA"/>
</dbReference>
<comment type="caution">
    <text evidence="1">The sequence shown here is derived from an EMBL/GenBank/DDBJ whole genome shotgun (WGS) entry which is preliminary data.</text>
</comment>
<protein>
    <recommendedName>
        <fullName evidence="3">ATP-grasp domain-containing protein</fullName>
    </recommendedName>
</protein>
<proteinExistence type="predicted"/>
<organism evidence="1 2">
    <name type="scientific">Aetokthonos hydrillicola Thurmond2011</name>
    <dbReference type="NCBI Taxonomy" id="2712845"/>
    <lineage>
        <taxon>Bacteria</taxon>
        <taxon>Bacillati</taxon>
        <taxon>Cyanobacteriota</taxon>
        <taxon>Cyanophyceae</taxon>
        <taxon>Nostocales</taxon>
        <taxon>Hapalosiphonaceae</taxon>
        <taxon>Aetokthonos</taxon>
    </lineage>
</organism>
<sequence length="359" mass="41816">MPHALCPLALSEAEGMPHALCPMPIYQFYMYNQLRQTIKDFVNNVRYPKRILVVRQSDHQSTYNDYFLYWISQKVPEAAQLFELHYLPCKITNWERYALFLPWLQDPLKERFPHIYDYVKQLETQCEEHNISIVNRVDLLSNSIKSVASKLIRSAGIRTAEIVSITNVEAFKENLGGLSTPFFIREDWVHGSKTFFIQKPEDLHNVPFDKFIAPIAVEFIDTKSEDGLYRKYRYFAVGDEGIPGPLMLSPSWEVRDNKHRVFKIAEEIAYFTGEDPNHNILQKARKALGFDFMAFDYSYDSQGNIVVWEPNPFPVIWGSTDNLPEMKYQLPAMDRVYISLLKYYLQCANISIKIPTPAS</sequence>
<evidence type="ECO:0008006" key="3">
    <source>
        <dbReference type="Google" id="ProtNLM"/>
    </source>
</evidence>
<dbReference type="AlphaFoldDB" id="A0AAP5ICM8"/>
<evidence type="ECO:0000313" key="1">
    <source>
        <dbReference type="EMBL" id="MDR9899081.1"/>
    </source>
</evidence>
<keyword evidence="2" id="KW-1185">Reference proteome</keyword>